<accession>A0A0A2KQG2</accession>
<dbReference type="HOGENOM" id="CLU_3392469_0_0_1"/>
<sequence length="32" mass="3617">MPPLDTPPILVQNFLTVYKSFVALQLNPFPSE</sequence>
<protein>
    <submittedName>
        <fullName evidence="1">Uncharacterized protein</fullName>
    </submittedName>
</protein>
<evidence type="ECO:0000313" key="2">
    <source>
        <dbReference type="Proteomes" id="UP000030104"/>
    </source>
</evidence>
<evidence type="ECO:0000313" key="1">
    <source>
        <dbReference type="EMBL" id="KGO66590.1"/>
    </source>
</evidence>
<dbReference type="Proteomes" id="UP000030104">
    <property type="component" value="Unassembled WGS sequence"/>
</dbReference>
<reference evidence="1 2" key="1">
    <citation type="journal article" date="2015" name="Mol. Plant Microbe Interact.">
        <title>Genome, transcriptome, and functional analyses of Penicillium expansum provide new insights into secondary metabolism and pathogenicity.</title>
        <authorList>
            <person name="Ballester A.R."/>
            <person name="Marcet-Houben M."/>
            <person name="Levin E."/>
            <person name="Sela N."/>
            <person name="Selma-Lazaro C."/>
            <person name="Carmona L."/>
            <person name="Wisniewski M."/>
            <person name="Droby S."/>
            <person name="Gonzalez-Candelas L."/>
            <person name="Gabaldon T."/>
        </authorList>
    </citation>
    <scope>NUCLEOTIDE SEQUENCE [LARGE SCALE GENOMIC DNA]</scope>
    <source>
        <strain evidence="1 2">PHI-1</strain>
    </source>
</reference>
<dbReference type="EMBL" id="JQGA01001398">
    <property type="protein sequence ID" value="KGO66590.1"/>
    <property type="molecule type" value="Genomic_DNA"/>
</dbReference>
<name>A0A0A2KQG2_PENIT</name>
<proteinExistence type="predicted"/>
<organism evidence="1 2">
    <name type="scientific">Penicillium italicum</name>
    <name type="common">Blue mold</name>
    <dbReference type="NCBI Taxonomy" id="40296"/>
    <lineage>
        <taxon>Eukaryota</taxon>
        <taxon>Fungi</taxon>
        <taxon>Dikarya</taxon>
        <taxon>Ascomycota</taxon>
        <taxon>Pezizomycotina</taxon>
        <taxon>Eurotiomycetes</taxon>
        <taxon>Eurotiomycetidae</taxon>
        <taxon>Eurotiales</taxon>
        <taxon>Aspergillaceae</taxon>
        <taxon>Penicillium</taxon>
    </lineage>
</organism>
<comment type="caution">
    <text evidence="1">The sequence shown here is derived from an EMBL/GenBank/DDBJ whole genome shotgun (WGS) entry which is preliminary data.</text>
</comment>
<keyword evidence="2" id="KW-1185">Reference proteome</keyword>
<dbReference type="AlphaFoldDB" id="A0A0A2KQG2"/>
<gene>
    <name evidence="1" type="ORF">PITC_079620</name>
</gene>